<dbReference type="GO" id="GO:0070006">
    <property type="term" value="F:metalloaminopeptidase activity"/>
    <property type="evidence" value="ECO:0007669"/>
    <property type="project" value="TreeGrafter"/>
</dbReference>
<name>A0AAV2H3L4_LYMST</name>
<evidence type="ECO:0000256" key="10">
    <source>
        <dbReference type="ARBA" id="ARBA00023049"/>
    </source>
</evidence>
<dbReference type="PANTHER" id="PTHR11533:SF276">
    <property type="entry name" value="GLUTAMYL AMINOPEPTIDASE"/>
    <property type="match status" value="1"/>
</dbReference>
<dbReference type="GO" id="GO:0008270">
    <property type="term" value="F:zinc ion binding"/>
    <property type="evidence" value="ECO:0007669"/>
    <property type="project" value="TreeGrafter"/>
</dbReference>
<dbReference type="AlphaFoldDB" id="A0AAV2H3L4"/>
<feature type="domain" description="ERAP1-like C-terminal" evidence="14">
    <location>
        <begin position="21"/>
        <end position="343"/>
    </location>
</feature>
<gene>
    <name evidence="15" type="ORF">GSLYS_00002432001</name>
</gene>
<dbReference type="EMBL" id="CAXITT010000029">
    <property type="protein sequence ID" value="CAL1528262.1"/>
    <property type="molecule type" value="Genomic_DNA"/>
</dbReference>
<keyword evidence="7" id="KW-0479">Metal-binding</keyword>
<dbReference type="InterPro" id="IPR050344">
    <property type="entry name" value="Peptidase_M1_aminopeptidases"/>
</dbReference>
<keyword evidence="9" id="KW-0862">Zinc</keyword>
<dbReference type="Pfam" id="PF11838">
    <property type="entry name" value="ERAP1_C"/>
    <property type="match status" value="1"/>
</dbReference>
<accession>A0AAV2H3L4</accession>
<dbReference type="Gene3D" id="1.25.50.20">
    <property type="match status" value="1"/>
</dbReference>
<dbReference type="GO" id="GO:0042277">
    <property type="term" value="F:peptide binding"/>
    <property type="evidence" value="ECO:0007669"/>
    <property type="project" value="TreeGrafter"/>
</dbReference>
<keyword evidence="13" id="KW-0325">Glycoprotein</keyword>
<comment type="cofactor">
    <cofactor evidence="1">
        <name>Zn(2+)</name>
        <dbReference type="ChEBI" id="CHEBI:29105"/>
    </cofactor>
</comment>
<dbReference type="GO" id="GO:0006508">
    <property type="term" value="P:proteolysis"/>
    <property type="evidence" value="ECO:0007669"/>
    <property type="project" value="UniProtKB-KW"/>
</dbReference>
<proteinExistence type="inferred from homology"/>
<evidence type="ECO:0000256" key="4">
    <source>
        <dbReference type="ARBA" id="ARBA00022438"/>
    </source>
</evidence>
<sequence length="366" mass="42948">MDMNNITFDEDLDLDPQGEGWVKFNAGQMGYYTVLYPDEMWRRFARYLQHNPYENWTLSAADRSGLLNDAFSLAASGKVSYTIPLEMLSYLEKERHLIPWGTALQSGTSYINNMLKRFPEYGAWRKYMDNILSPTIARLGFKDEGSNSDRILRSRILGYSCSLQNADTLEHVIHMFRGWLDNGTVVPGNLRAMVYQFGMRFGGTDDDWYLIWNKYLTESSPQEKNLLLNALTDVRELHLIAKLLEYAKLEIGIRRQDFFTVLRSVGSNSAALSMLWDWTRENYQDFIDRFTIEDSYFGTMLYYIVRNYNTELQLQEVKDFFAKYPEAGTGERYRNLSLESIERNIYWMKTYRPVIGDYLKRKLSTI</sequence>
<comment type="subcellular location">
    <subcellularLocation>
        <location evidence="2">Cell membrane</location>
    </subcellularLocation>
</comment>
<evidence type="ECO:0000256" key="13">
    <source>
        <dbReference type="ARBA" id="ARBA00023180"/>
    </source>
</evidence>
<dbReference type="GO" id="GO:0005737">
    <property type="term" value="C:cytoplasm"/>
    <property type="evidence" value="ECO:0007669"/>
    <property type="project" value="TreeGrafter"/>
</dbReference>
<evidence type="ECO:0000256" key="11">
    <source>
        <dbReference type="ARBA" id="ARBA00023136"/>
    </source>
</evidence>
<evidence type="ECO:0000256" key="5">
    <source>
        <dbReference type="ARBA" id="ARBA00022475"/>
    </source>
</evidence>
<keyword evidence="8" id="KW-0378">Hydrolase</keyword>
<keyword evidence="16" id="KW-1185">Reference proteome</keyword>
<dbReference type="GO" id="GO:0043171">
    <property type="term" value="P:peptide catabolic process"/>
    <property type="evidence" value="ECO:0007669"/>
    <property type="project" value="TreeGrafter"/>
</dbReference>
<evidence type="ECO:0000313" key="16">
    <source>
        <dbReference type="Proteomes" id="UP001497497"/>
    </source>
</evidence>
<dbReference type="GO" id="GO:0005886">
    <property type="term" value="C:plasma membrane"/>
    <property type="evidence" value="ECO:0007669"/>
    <property type="project" value="UniProtKB-SubCell"/>
</dbReference>
<evidence type="ECO:0000256" key="7">
    <source>
        <dbReference type="ARBA" id="ARBA00022723"/>
    </source>
</evidence>
<reference evidence="15 16" key="1">
    <citation type="submission" date="2024-04" db="EMBL/GenBank/DDBJ databases">
        <authorList>
            <consortium name="Genoscope - CEA"/>
            <person name="William W."/>
        </authorList>
    </citation>
    <scope>NUCLEOTIDE SEQUENCE [LARGE SCALE GENOMIC DNA]</scope>
</reference>
<evidence type="ECO:0000313" key="15">
    <source>
        <dbReference type="EMBL" id="CAL1528262.1"/>
    </source>
</evidence>
<keyword evidence="6" id="KW-0645">Protease</keyword>
<evidence type="ECO:0000256" key="9">
    <source>
        <dbReference type="ARBA" id="ARBA00022833"/>
    </source>
</evidence>
<protein>
    <recommendedName>
        <fullName evidence="14">ERAP1-like C-terminal domain-containing protein</fullName>
    </recommendedName>
</protein>
<dbReference type="FunFam" id="1.25.50.20:FF:000001">
    <property type="entry name" value="Aminopeptidase"/>
    <property type="match status" value="1"/>
</dbReference>
<keyword evidence="4" id="KW-0031">Aminopeptidase</keyword>
<evidence type="ECO:0000256" key="1">
    <source>
        <dbReference type="ARBA" id="ARBA00001947"/>
    </source>
</evidence>
<comment type="similarity">
    <text evidence="3">Belongs to the peptidase M1 family.</text>
</comment>
<evidence type="ECO:0000256" key="12">
    <source>
        <dbReference type="ARBA" id="ARBA00023157"/>
    </source>
</evidence>
<comment type="caution">
    <text evidence="15">The sequence shown here is derived from an EMBL/GenBank/DDBJ whole genome shotgun (WGS) entry which is preliminary data.</text>
</comment>
<evidence type="ECO:0000256" key="2">
    <source>
        <dbReference type="ARBA" id="ARBA00004236"/>
    </source>
</evidence>
<evidence type="ECO:0000256" key="8">
    <source>
        <dbReference type="ARBA" id="ARBA00022801"/>
    </source>
</evidence>
<keyword evidence="5" id="KW-1003">Cell membrane</keyword>
<evidence type="ECO:0000256" key="3">
    <source>
        <dbReference type="ARBA" id="ARBA00010136"/>
    </source>
</evidence>
<dbReference type="PANTHER" id="PTHR11533">
    <property type="entry name" value="PROTEASE M1 ZINC METALLOPROTEASE"/>
    <property type="match status" value="1"/>
</dbReference>
<keyword evidence="10" id="KW-0482">Metalloprotease</keyword>
<dbReference type="Proteomes" id="UP001497497">
    <property type="component" value="Unassembled WGS sequence"/>
</dbReference>
<keyword evidence="11" id="KW-0472">Membrane</keyword>
<keyword evidence="12" id="KW-1015">Disulfide bond</keyword>
<dbReference type="GO" id="GO:0005615">
    <property type="term" value="C:extracellular space"/>
    <property type="evidence" value="ECO:0007669"/>
    <property type="project" value="TreeGrafter"/>
</dbReference>
<dbReference type="InterPro" id="IPR024571">
    <property type="entry name" value="ERAP1-like_C_dom"/>
</dbReference>
<evidence type="ECO:0000256" key="6">
    <source>
        <dbReference type="ARBA" id="ARBA00022670"/>
    </source>
</evidence>
<organism evidence="15 16">
    <name type="scientific">Lymnaea stagnalis</name>
    <name type="common">Great pond snail</name>
    <name type="synonym">Helix stagnalis</name>
    <dbReference type="NCBI Taxonomy" id="6523"/>
    <lineage>
        <taxon>Eukaryota</taxon>
        <taxon>Metazoa</taxon>
        <taxon>Spiralia</taxon>
        <taxon>Lophotrochozoa</taxon>
        <taxon>Mollusca</taxon>
        <taxon>Gastropoda</taxon>
        <taxon>Heterobranchia</taxon>
        <taxon>Euthyneura</taxon>
        <taxon>Panpulmonata</taxon>
        <taxon>Hygrophila</taxon>
        <taxon>Lymnaeoidea</taxon>
        <taxon>Lymnaeidae</taxon>
        <taxon>Lymnaea</taxon>
    </lineage>
</organism>
<evidence type="ECO:0000259" key="14">
    <source>
        <dbReference type="Pfam" id="PF11838"/>
    </source>
</evidence>